<comment type="subcellular location">
    <subcellularLocation>
        <location evidence="4">Endoplasmic reticulum membrane</location>
        <topology evidence="4">Peripheral membrane protein</topology>
        <orientation evidence="4">Cytoplasmic side</orientation>
    </subcellularLocation>
</comment>
<dbReference type="Pfam" id="PF22890">
    <property type="entry name" value="TPR_EMC2"/>
    <property type="match status" value="1"/>
</dbReference>
<evidence type="ECO:0000259" key="5">
    <source>
        <dbReference type="Pfam" id="PF22890"/>
    </source>
</evidence>
<organism evidence="7 9">
    <name type="scientific">Hortaea werneckii</name>
    <name type="common">Black yeast</name>
    <name type="synonym">Cladosporium werneckii</name>
    <dbReference type="NCBI Taxonomy" id="91943"/>
    <lineage>
        <taxon>Eukaryota</taxon>
        <taxon>Fungi</taxon>
        <taxon>Dikarya</taxon>
        <taxon>Ascomycota</taxon>
        <taxon>Pezizomycotina</taxon>
        <taxon>Dothideomycetes</taxon>
        <taxon>Dothideomycetidae</taxon>
        <taxon>Mycosphaerellales</taxon>
        <taxon>Teratosphaeriaceae</taxon>
        <taxon>Hortaea</taxon>
    </lineage>
</organism>
<comment type="subunit">
    <text evidence="4">Component of the ER membrane protein complex (EMC).</text>
</comment>
<dbReference type="InterPro" id="IPR039856">
    <property type="entry name" value="EMC2-like"/>
</dbReference>
<gene>
    <name evidence="7" type="ORF">D0862_08720</name>
    <name evidence="6" type="ORF">D0863_03461</name>
</gene>
<keyword evidence="4" id="KW-0256">Endoplasmic reticulum</keyword>
<comment type="similarity">
    <text evidence="4">Belongs to the EMC2 family.</text>
</comment>
<name>A0A3M7G4D3_HORWE</name>
<dbReference type="InterPro" id="IPR055217">
    <property type="entry name" value="TPR_EMC2"/>
</dbReference>
<dbReference type="GO" id="GO:0072546">
    <property type="term" value="C:EMC complex"/>
    <property type="evidence" value="ECO:0007669"/>
    <property type="project" value="UniProtKB-UniRule"/>
</dbReference>
<dbReference type="EMBL" id="QWIQ01000302">
    <property type="protein sequence ID" value="RMY95616.1"/>
    <property type="molecule type" value="Genomic_DNA"/>
</dbReference>
<dbReference type="InterPro" id="IPR011990">
    <property type="entry name" value="TPR-like_helical_dom_sf"/>
</dbReference>
<dbReference type="Proteomes" id="UP000281468">
    <property type="component" value="Unassembled WGS sequence"/>
</dbReference>
<evidence type="ECO:0000313" key="7">
    <source>
        <dbReference type="EMBL" id="RMY95616.1"/>
    </source>
</evidence>
<reference evidence="8 9" key="1">
    <citation type="journal article" date="2018" name="BMC Genomics">
        <title>Genomic evidence for intraspecific hybridization in a clonal and extremely halotolerant yeast.</title>
        <authorList>
            <person name="Gostincar C."/>
            <person name="Stajich J.E."/>
            <person name="Zupancic J."/>
            <person name="Zalar P."/>
            <person name="Gunde-Cimerman N."/>
        </authorList>
    </citation>
    <scope>NUCLEOTIDE SEQUENCE [LARGE SCALE GENOMIC DNA]</scope>
    <source>
        <strain evidence="7 9">EXF-171</strain>
        <strain evidence="6 8">EXF-2682</strain>
    </source>
</reference>
<proteinExistence type="inferred from homology"/>
<dbReference type="PANTHER" id="PTHR12760">
    <property type="entry name" value="TETRATRICOPEPTIDE REPEAT PROTEIN"/>
    <property type="match status" value="1"/>
</dbReference>
<keyword evidence="2 3" id="KW-0802">TPR repeat</keyword>
<evidence type="ECO:0000256" key="1">
    <source>
        <dbReference type="ARBA" id="ARBA00022737"/>
    </source>
</evidence>
<dbReference type="OrthoDB" id="124397at2759"/>
<dbReference type="Gene3D" id="1.25.40.10">
    <property type="entry name" value="Tetratricopeptide repeat domain"/>
    <property type="match status" value="1"/>
</dbReference>
<dbReference type="VEuPathDB" id="FungiDB:BTJ68_04998"/>
<dbReference type="SMART" id="SM00028">
    <property type="entry name" value="TPR"/>
    <property type="match status" value="2"/>
</dbReference>
<evidence type="ECO:0000313" key="8">
    <source>
        <dbReference type="Proteomes" id="UP000269276"/>
    </source>
</evidence>
<protein>
    <recommendedName>
        <fullName evidence="4">ER membrane protein complex subunit 2</fullName>
    </recommendedName>
</protein>
<evidence type="ECO:0000256" key="4">
    <source>
        <dbReference type="RuleBase" id="RU367091"/>
    </source>
</evidence>
<dbReference type="AlphaFoldDB" id="A0A3M7G4D3"/>
<sequence>MSPYSGIMATTSLLQPPTPSNPHHTLTLSQRAAGFFKSQQASFTLPYPLSLLSNTESQEKWATYESLFLACLRTSDNDAAYLCLEELTDRFGRQNERVMALQGLYKEAMAGSQGELEEVLRGYDEILKEDPTVFSIRKRRAALLRSMGKVSESVQELVRLLDVSPTDAETWAELADMYAQQGLYEQAAYCLEEVLVVMPNAWNMHARLGEVFYLASQRQEGGDQLKGLSESMRRFCRSIELCDDYLRGYYGLKLTTGSLLVTLEGAAKPQKSSSDPVTGDLAPPSIESVRKLNQAATAKLGEMIRRVGSGEKGWDGYNEAEIKAARELLEKGAQKIER</sequence>
<dbReference type="SUPFAM" id="SSF48452">
    <property type="entry name" value="TPR-like"/>
    <property type="match status" value="1"/>
</dbReference>
<dbReference type="PROSITE" id="PS50005">
    <property type="entry name" value="TPR"/>
    <property type="match status" value="1"/>
</dbReference>
<evidence type="ECO:0000313" key="6">
    <source>
        <dbReference type="EMBL" id="RMY74104.1"/>
    </source>
</evidence>
<feature type="domain" description="EMC2 TPR-like" evidence="5">
    <location>
        <begin position="110"/>
        <end position="215"/>
    </location>
</feature>
<keyword evidence="4" id="KW-0472">Membrane</keyword>
<accession>A0A3M7G4D3</accession>
<evidence type="ECO:0000313" key="9">
    <source>
        <dbReference type="Proteomes" id="UP000281468"/>
    </source>
</evidence>
<dbReference type="Proteomes" id="UP000269276">
    <property type="component" value="Unassembled WGS sequence"/>
</dbReference>
<keyword evidence="1" id="KW-0677">Repeat</keyword>
<dbReference type="InterPro" id="IPR019734">
    <property type="entry name" value="TPR_rpt"/>
</dbReference>
<feature type="repeat" description="TPR" evidence="3">
    <location>
        <begin position="168"/>
        <end position="201"/>
    </location>
</feature>
<comment type="caution">
    <text evidence="7">The sequence shown here is derived from an EMBL/GenBank/DDBJ whole genome shotgun (WGS) entry which is preliminary data.</text>
</comment>
<comment type="function">
    <text evidence="4">Part of the endoplasmic reticulum membrane protein complex (EMC) that enables the energy-independent insertion into endoplasmic reticulum membranes of newly synthesized membrane proteins.</text>
</comment>
<dbReference type="EMBL" id="QWIP01000082">
    <property type="protein sequence ID" value="RMY74104.1"/>
    <property type="molecule type" value="Genomic_DNA"/>
</dbReference>
<evidence type="ECO:0000256" key="2">
    <source>
        <dbReference type="ARBA" id="ARBA00022803"/>
    </source>
</evidence>
<evidence type="ECO:0000256" key="3">
    <source>
        <dbReference type="PROSITE-ProRule" id="PRU00339"/>
    </source>
</evidence>